<dbReference type="EMBL" id="VFPU01000001">
    <property type="protein sequence ID" value="TQM97434.1"/>
    <property type="molecule type" value="Genomic_DNA"/>
</dbReference>
<keyword evidence="1" id="KW-0464">Manganese</keyword>
<keyword evidence="1" id="KW-0479">Metal-binding</keyword>
<dbReference type="NCBIfam" id="TIGR01891">
    <property type="entry name" value="amidohydrolases"/>
    <property type="match status" value="1"/>
</dbReference>
<dbReference type="GO" id="GO:0046872">
    <property type="term" value="F:metal ion binding"/>
    <property type="evidence" value="ECO:0007669"/>
    <property type="project" value="UniProtKB-KW"/>
</dbReference>
<dbReference type="AlphaFoldDB" id="A0A543KQV5"/>
<feature type="binding site" evidence="1">
    <location>
        <position position="190"/>
    </location>
    <ligand>
        <name>Mn(2+)</name>
        <dbReference type="ChEBI" id="CHEBI:29035"/>
        <label>2</label>
    </ligand>
</feature>
<dbReference type="Pfam" id="PF07687">
    <property type="entry name" value="M20_dimer"/>
    <property type="match status" value="1"/>
</dbReference>
<sequence length="420" mass="43699">MTAETTRLPSRPAPGTASSGRAGDLLQRLSAEVDARSEELLELRRDLHRHPELSWHELRTTSLLTDRLTDAGIAVTPLPGTGVLADLGAPEPKVRIALRADLDALPLDEVTGLPFASATPGVCHACGHDVHTAGVLGAGLALKAVEDELVQRGIAVRLIFQPAEESMPGGALAVMKHGGLQGVDRLLAVHCDPTVDVGTVGLRVGPITAASDSVHVVLTGSGGHTSRPHLTQDLTYALGKVVTDVPAVLSRRLDPRSAATLVWGIVRSGSAPNIIPTQAEAIGTLRILDSETWDATGDLVEEVVRAVVAPYGVKATVRHTKGVPPVDNDNGAVVALSRAAMSLLGPQSVVPTKQSMGGEDLGWYLTEVPGAMARLGTRTPGGRTHELHQADLVVDERSPLVAARLLAGAVLTSVGPDGLV</sequence>
<reference evidence="4 5" key="1">
    <citation type="submission" date="2019-06" db="EMBL/GenBank/DDBJ databases">
        <title>Sequencing the genomes of 1000 actinobacteria strains.</title>
        <authorList>
            <person name="Klenk H.-P."/>
        </authorList>
    </citation>
    <scope>NUCLEOTIDE SEQUENCE [LARGE SCALE GENOMIC DNA]</scope>
    <source>
        <strain evidence="4 5">DSM 12362</strain>
    </source>
</reference>
<dbReference type="Gene3D" id="3.30.70.360">
    <property type="match status" value="1"/>
</dbReference>
<evidence type="ECO:0000313" key="5">
    <source>
        <dbReference type="Proteomes" id="UP000315133"/>
    </source>
</evidence>
<comment type="caution">
    <text evidence="4">The sequence shown here is derived from an EMBL/GenBank/DDBJ whole genome shotgun (WGS) entry which is preliminary data.</text>
</comment>
<dbReference type="PANTHER" id="PTHR11014:SF63">
    <property type="entry name" value="METALLOPEPTIDASE, PUTATIVE (AFU_ORTHOLOGUE AFUA_6G09600)-RELATED"/>
    <property type="match status" value="1"/>
</dbReference>
<evidence type="ECO:0000313" key="4">
    <source>
        <dbReference type="EMBL" id="TQM97434.1"/>
    </source>
</evidence>
<keyword evidence="5" id="KW-1185">Reference proteome</keyword>
<name>A0A543KQV5_9MICO</name>
<feature type="binding site" evidence="1">
    <location>
        <position position="388"/>
    </location>
    <ligand>
        <name>Mn(2+)</name>
        <dbReference type="ChEBI" id="CHEBI:29035"/>
        <label>2</label>
    </ligand>
</feature>
<accession>A0A543KQV5</accession>
<gene>
    <name evidence="4" type="ORF">FB476_2344</name>
</gene>
<organism evidence="4 5">
    <name type="scientific">Ornithinimicrobium humiphilum</name>
    <dbReference type="NCBI Taxonomy" id="125288"/>
    <lineage>
        <taxon>Bacteria</taxon>
        <taxon>Bacillati</taxon>
        <taxon>Actinomycetota</taxon>
        <taxon>Actinomycetes</taxon>
        <taxon>Micrococcales</taxon>
        <taxon>Ornithinimicrobiaceae</taxon>
        <taxon>Ornithinimicrobium</taxon>
    </lineage>
</organism>
<feature type="region of interest" description="Disordered" evidence="2">
    <location>
        <begin position="1"/>
        <end position="23"/>
    </location>
</feature>
<feature type="binding site" evidence="1">
    <location>
        <position position="165"/>
    </location>
    <ligand>
        <name>Mn(2+)</name>
        <dbReference type="ChEBI" id="CHEBI:29035"/>
        <label>2</label>
    </ligand>
</feature>
<dbReference type="Proteomes" id="UP000315133">
    <property type="component" value="Unassembled WGS sequence"/>
</dbReference>
<dbReference type="GO" id="GO:0016787">
    <property type="term" value="F:hydrolase activity"/>
    <property type="evidence" value="ECO:0007669"/>
    <property type="project" value="UniProtKB-KW"/>
</dbReference>
<dbReference type="InterPro" id="IPR002933">
    <property type="entry name" value="Peptidase_M20"/>
</dbReference>
<evidence type="ECO:0000256" key="2">
    <source>
        <dbReference type="SAM" id="MobiDB-lite"/>
    </source>
</evidence>
<dbReference type="Pfam" id="PF01546">
    <property type="entry name" value="Peptidase_M20"/>
    <property type="match status" value="1"/>
</dbReference>
<dbReference type="Gene3D" id="3.40.630.10">
    <property type="entry name" value="Zn peptidases"/>
    <property type="match status" value="1"/>
</dbReference>
<dbReference type="InterPro" id="IPR036264">
    <property type="entry name" value="Bact_exopeptidase_dim_dom"/>
</dbReference>
<dbReference type="PIRSF" id="PIRSF005962">
    <property type="entry name" value="Pept_M20D_amidohydro"/>
    <property type="match status" value="1"/>
</dbReference>
<evidence type="ECO:0000256" key="1">
    <source>
        <dbReference type="PIRSR" id="PIRSR005962-1"/>
    </source>
</evidence>
<dbReference type="SUPFAM" id="SSF53187">
    <property type="entry name" value="Zn-dependent exopeptidases"/>
    <property type="match status" value="1"/>
</dbReference>
<feature type="domain" description="Peptidase M20 dimerisation" evidence="3">
    <location>
        <begin position="213"/>
        <end position="309"/>
    </location>
</feature>
<dbReference type="InterPro" id="IPR017439">
    <property type="entry name" value="Amidohydrolase"/>
</dbReference>
<comment type="cofactor">
    <cofactor evidence="1">
        <name>Mn(2+)</name>
        <dbReference type="ChEBI" id="CHEBI:29035"/>
    </cofactor>
    <text evidence="1">The Mn(2+) ion enhances activity.</text>
</comment>
<feature type="binding site" evidence="1">
    <location>
        <position position="126"/>
    </location>
    <ligand>
        <name>Mn(2+)</name>
        <dbReference type="ChEBI" id="CHEBI:29035"/>
        <label>2</label>
    </ligand>
</feature>
<dbReference type="PANTHER" id="PTHR11014">
    <property type="entry name" value="PEPTIDASE M20 FAMILY MEMBER"/>
    <property type="match status" value="1"/>
</dbReference>
<proteinExistence type="predicted"/>
<keyword evidence="4" id="KW-0378">Hydrolase</keyword>
<dbReference type="RefSeq" id="WP_420359360.1">
    <property type="nucleotide sequence ID" value="NZ_BAAAIL010000002.1"/>
</dbReference>
<protein>
    <submittedName>
        <fullName evidence="4">Amidohydrolase</fullName>
    </submittedName>
</protein>
<dbReference type="InterPro" id="IPR011650">
    <property type="entry name" value="Peptidase_M20_dimer"/>
</dbReference>
<evidence type="ECO:0000259" key="3">
    <source>
        <dbReference type="Pfam" id="PF07687"/>
    </source>
</evidence>
<dbReference type="SUPFAM" id="SSF55031">
    <property type="entry name" value="Bacterial exopeptidase dimerisation domain"/>
    <property type="match status" value="1"/>
</dbReference>
<feature type="binding site" evidence="1">
    <location>
        <position position="128"/>
    </location>
    <ligand>
        <name>Mn(2+)</name>
        <dbReference type="ChEBI" id="CHEBI:29035"/>
        <label>2</label>
    </ligand>
</feature>